<dbReference type="EMBL" id="CP011025">
    <property type="protein sequence ID" value="ATC85274.1"/>
    <property type="molecule type" value="Genomic_DNA"/>
</dbReference>
<dbReference type="PANTHER" id="PTHR22926:SF3">
    <property type="entry name" value="UNDECAPRENYL-PHOSPHATE ALPHA-N-ACETYLGLUCOSAMINYL 1-PHOSPHATE TRANSFERASE"/>
    <property type="match status" value="1"/>
</dbReference>
<dbReference type="GO" id="GO:0016757">
    <property type="term" value="F:glycosyltransferase activity"/>
    <property type="evidence" value="ECO:0007669"/>
    <property type="project" value="UniProtKB-KW"/>
</dbReference>
<keyword evidence="9 12" id="KW-1133">Transmembrane helix</keyword>
<comment type="cofactor">
    <cofactor evidence="12 13">
        <name>Mg(2+)</name>
        <dbReference type="ChEBI" id="CHEBI:18420"/>
    </cofactor>
</comment>
<evidence type="ECO:0000256" key="3">
    <source>
        <dbReference type="ARBA" id="ARBA00022519"/>
    </source>
</evidence>
<dbReference type="AlphaFoldDB" id="A0A290RYM4"/>
<keyword evidence="8 12" id="KW-0448">Lipopolysaccharide biosynthesis</keyword>
<evidence type="ECO:0000256" key="4">
    <source>
        <dbReference type="ARBA" id="ARBA00022676"/>
    </source>
</evidence>
<dbReference type="CDD" id="cd06853">
    <property type="entry name" value="GT_WecA_like"/>
    <property type="match status" value="1"/>
</dbReference>
<dbReference type="PANTHER" id="PTHR22926">
    <property type="entry name" value="PHOSPHO-N-ACETYLMURAMOYL-PENTAPEPTIDE-TRANSFERASE"/>
    <property type="match status" value="1"/>
</dbReference>
<comment type="pathway">
    <text evidence="12">Bacterial outer membrane biogenesis; LPS O-antigen biosynthesis.</text>
</comment>
<feature type="transmembrane region" description="Helical" evidence="12">
    <location>
        <begin position="157"/>
        <end position="175"/>
    </location>
</feature>
<dbReference type="GO" id="GO:0005886">
    <property type="term" value="C:plasma membrane"/>
    <property type="evidence" value="ECO:0007669"/>
    <property type="project" value="UniProtKB-SubCell"/>
</dbReference>
<dbReference type="HAMAP" id="MF_02030">
    <property type="entry name" value="WecA_Gammaproteo"/>
    <property type="match status" value="1"/>
</dbReference>
<keyword evidence="7 12" id="KW-0460">Magnesium</keyword>
<evidence type="ECO:0000313" key="15">
    <source>
        <dbReference type="Proteomes" id="UP000016505"/>
    </source>
</evidence>
<organism evidence="14 15">
    <name type="scientific">Pseudoalteromonas arctica A 37-1-2</name>
    <dbReference type="NCBI Taxonomy" id="1117313"/>
    <lineage>
        <taxon>Bacteria</taxon>
        <taxon>Pseudomonadati</taxon>
        <taxon>Pseudomonadota</taxon>
        <taxon>Gammaproteobacteria</taxon>
        <taxon>Alteromonadales</taxon>
        <taxon>Pseudoalteromonadaceae</taxon>
        <taxon>Pseudoalteromonas</taxon>
    </lineage>
</organism>
<dbReference type="UniPathway" id="UPA00281"/>
<evidence type="ECO:0000256" key="6">
    <source>
        <dbReference type="ARBA" id="ARBA00022692"/>
    </source>
</evidence>
<dbReference type="GO" id="GO:0009276">
    <property type="term" value="C:Gram-negative-bacterium-type cell wall"/>
    <property type="evidence" value="ECO:0007669"/>
    <property type="project" value="InterPro"/>
</dbReference>
<keyword evidence="11 12" id="KW-0464">Manganese</keyword>
<gene>
    <name evidence="12 14" type="primary">wecA</name>
    <name evidence="14" type="ORF">PARC_a0552</name>
</gene>
<feature type="transmembrane region" description="Helical" evidence="12">
    <location>
        <begin position="6"/>
        <end position="25"/>
    </location>
</feature>
<evidence type="ECO:0000256" key="10">
    <source>
        <dbReference type="ARBA" id="ARBA00023136"/>
    </source>
</evidence>
<dbReference type="EC" id="2.7.8.33" evidence="12"/>
<feature type="binding site" evidence="13">
    <location>
        <position position="150"/>
    </location>
    <ligand>
        <name>Mg(2+)</name>
        <dbReference type="ChEBI" id="CHEBI:18420"/>
    </ligand>
</feature>
<evidence type="ECO:0000313" key="14">
    <source>
        <dbReference type="EMBL" id="ATC85274.1"/>
    </source>
</evidence>
<evidence type="ECO:0000256" key="9">
    <source>
        <dbReference type="ARBA" id="ARBA00022989"/>
    </source>
</evidence>
<dbReference type="GO" id="GO:0009243">
    <property type="term" value="P:O antigen biosynthetic process"/>
    <property type="evidence" value="ECO:0007669"/>
    <property type="project" value="UniProtKB-UniRule"/>
</dbReference>
<feature type="transmembrane region" description="Helical" evidence="12">
    <location>
        <begin position="292"/>
        <end position="311"/>
    </location>
</feature>
<evidence type="ECO:0000256" key="5">
    <source>
        <dbReference type="ARBA" id="ARBA00022679"/>
    </source>
</evidence>
<dbReference type="Pfam" id="PF00953">
    <property type="entry name" value="Glycos_transf_4"/>
    <property type="match status" value="1"/>
</dbReference>
<comment type="similarity">
    <text evidence="12">Belongs to the glycosyltransferase 4 family. WecA subfamily.</text>
</comment>
<dbReference type="OrthoDB" id="9783652at2"/>
<dbReference type="KEGG" id="part:PARC_a0552"/>
<comment type="catalytic activity">
    <reaction evidence="12">
        <text>di-trans,octa-cis-undecaprenyl phosphate + UDP-N-acetyl-alpha-D-glucosamine = N-acetyl-alpha-D-glucosaminyl-di-trans,octa-cis-undecaprenyl diphosphate + UMP</text>
        <dbReference type="Rhea" id="RHEA:28090"/>
        <dbReference type="ChEBI" id="CHEBI:57705"/>
        <dbReference type="ChEBI" id="CHEBI:57865"/>
        <dbReference type="ChEBI" id="CHEBI:60392"/>
        <dbReference type="ChEBI" id="CHEBI:62959"/>
        <dbReference type="EC" id="2.7.8.33"/>
    </reaction>
</comment>
<dbReference type="GO" id="GO:0071555">
    <property type="term" value="P:cell wall organization"/>
    <property type="evidence" value="ECO:0007669"/>
    <property type="project" value="TreeGrafter"/>
</dbReference>
<dbReference type="InterPro" id="IPR012750">
    <property type="entry name" value="ECA_WecA-rel"/>
</dbReference>
<evidence type="ECO:0000256" key="1">
    <source>
        <dbReference type="ARBA" id="ARBA00004651"/>
    </source>
</evidence>
<feature type="transmembrane region" description="Helical" evidence="12">
    <location>
        <begin position="210"/>
        <end position="230"/>
    </location>
</feature>
<feature type="transmembrane region" description="Helical" evidence="12">
    <location>
        <begin position="242"/>
        <end position="260"/>
    </location>
</feature>
<evidence type="ECO:0000256" key="11">
    <source>
        <dbReference type="ARBA" id="ARBA00023211"/>
    </source>
</evidence>
<comment type="subcellular location">
    <subcellularLocation>
        <location evidence="12">Cell inner membrane</location>
        <topology evidence="12">Multi-pass membrane protein</topology>
    </subcellularLocation>
    <subcellularLocation>
        <location evidence="1">Cell membrane</location>
        <topology evidence="1">Multi-pass membrane protein</topology>
    </subcellularLocation>
</comment>
<reference evidence="14 15" key="1">
    <citation type="journal article" date="2012" name="J. Bacteriol.">
        <title>Genome sequences of type strains of seven species of the marine bacterium Pseudoalteromonas.</title>
        <authorList>
            <person name="Xie B.B."/>
            <person name="Shu Y.L."/>
            <person name="Qin Q.L."/>
            <person name="Rong J.C."/>
            <person name="Zhang X.Y."/>
            <person name="Chen X.L."/>
            <person name="Shi M."/>
            <person name="He H.L."/>
            <person name="Zhou B.C."/>
            <person name="Zhang Y.Z."/>
        </authorList>
    </citation>
    <scope>NUCLEOTIDE SEQUENCE [LARGE SCALE GENOMIC DNA]</scope>
    <source>
        <strain evidence="14 15">A 37-1-2</strain>
    </source>
</reference>
<keyword evidence="10 12" id="KW-0472">Membrane</keyword>
<dbReference type="GO" id="GO:0036380">
    <property type="term" value="F:UDP-N-acetylglucosamine-undecaprenyl-phosphate N-acetylglucosaminephosphotransferase activity"/>
    <property type="evidence" value="ECO:0007669"/>
    <property type="project" value="UniProtKB-UniRule"/>
</dbReference>
<feature type="transmembrane region" description="Helical" evidence="12">
    <location>
        <begin position="181"/>
        <end position="198"/>
    </location>
</feature>
<keyword evidence="6 12" id="KW-0812">Transmembrane</keyword>
<feature type="transmembrane region" description="Helical" evidence="12">
    <location>
        <begin position="132"/>
        <end position="150"/>
    </location>
</feature>
<evidence type="ECO:0000256" key="8">
    <source>
        <dbReference type="ARBA" id="ARBA00022985"/>
    </source>
</evidence>
<feature type="transmembrane region" description="Helical" evidence="12">
    <location>
        <begin position="46"/>
        <end position="64"/>
    </location>
</feature>
<comment type="cofactor">
    <cofactor evidence="12">
        <name>Mn(2+)</name>
        <dbReference type="ChEBI" id="CHEBI:29035"/>
    </cofactor>
</comment>
<dbReference type="GO" id="GO:0044038">
    <property type="term" value="P:cell wall macromolecule biosynthetic process"/>
    <property type="evidence" value="ECO:0007669"/>
    <property type="project" value="TreeGrafter"/>
</dbReference>
<dbReference type="GO" id="GO:0030145">
    <property type="term" value="F:manganese ion binding"/>
    <property type="evidence" value="ECO:0007669"/>
    <property type="project" value="InterPro"/>
</dbReference>
<name>A0A290RYM4_9GAMM</name>
<feature type="binding site" evidence="13">
    <location>
        <position position="214"/>
    </location>
    <ligand>
        <name>Mg(2+)</name>
        <dbReference type="ChEBI" id="CHEBI:18420"/>
    </ligand>
</feature>
<feature type="transmembrane region" description="Helical" evidence="12">
    <location>
        <begin position="70"/>
        <end position="87"/>
    </location>
</feature>
<evidence type="ECO:0000256" key="7">
    <source>
        <dbReference type="ARBA" id="ARBA00022842"/>
    </source>
</evidence>
<dbReference type="NCBIfam" id="TIGR02380">
    <property type="entry name" value="ECA_wecA"/>
    <property type="match status" value="1"/>
</dbReference>
<keyword evidence="13" id="KW-0479">Metal-binding</keyword>
<accession>A0A290RYM4</accession>
<keyword evidence="4 12" id="KW-0328">Glycosyltransferase</keyword>
<keyword evidence="5 12" id="KW-0808">Transferase</keyword>
<dbReference type="RefSeq" id="WP_010554137.1">
    <property type="nucleotide sequence ID" value="NZ_CP011025.1"/>
</dbReference>
<evidence type="ECO:0000256" key="2">
    <source>
        <dbReference type="ARBA" id="ARBA00022475"/>
    </source>
</evidence>
<dbReference type="Proteomes" id="UP000016505">
    <property type="component" value="Chromosome I"/>
</dbReference>
<proteinExistence type="inferred from homology"/>
<sequence length="347" mass="38650">MSNIISLMVAFFTCFFIICLCEPVAVKMGLVDTPNNRKKHEGQVPLVGGVAIYIAVLISSLMLLDYTHTFQVYILTSSIVLMVGVLDDRFSLSVKLRVVVQILLALIMFYWADVSLKSLGNIFGFFEVELNSLSVIITIIAVIGGINAFNMVDGIDGLAGVLSMISFVALAILLGTAGSTWYLLCLLFISAITAFLLFNLRWPSKQMNKVFMGDAGSMLIGFTVVWLLLIGTDEKVAAFKPVTALYLIAIPLMDMAAIMYRRVRKGKSPFEPDRDHLHHIFERAGCTRKHSLVIIALMSVTCALLGSVLDYLGVSEWILLTIFILIFILYCYALSRVWRILSWVRKH</sequence>
<comment type="function">
    <text evidence="12">Catalyzes the transfer of the GlcNAc-1-phosphate moiety from UDP-GlcNAc onto the carrier lipid undecaprenyl phosphate (C55-P), yielding GlcNAc-pyrophosphoryl-undecaprenyl (GlcNAc-PP-C55).</text>
</comment>
<dbReference type="GO" id="GO:0000287">
    <property type="term" value="F:magnesium ion binding"/>
    <property type="evidence" value="ECO:0007669"/>
    <property type="project" value="InterPro"/>
</dbReference>
<feature type="transmembrane region" description="Helical" evidence="12">
    <location>
        <begin position="317"/>
        <end position="338"/>
    </location>
</feature>
<dbReference type="InterPro" id="IPR000715">
    <property type="entry name" value="Glycosyl_transferase_4"/>
</dbReference>
<evidence type="ECO:0000256" key="13">
    <source>
        <dbReference type="PIRSR" id="PIRSR600715-1"/>
    </source>
</evidence>
<evidence type="ECO:0000256" key="12">
    <source>
        <dbReference type="HAMAP-Rule" id="MF_02030"/>
    </source>
</evidence>
<keyword evidence="3 12" id="KW-0997">Cell inner membrane</keyword>
<feature type="transmembrane region" description="Helical" evidence="12">
    <location>
        <begin position="94"/>
        <end position="112"/>
    </location>
</feature>
<keyword evidence="2 12" id="KW-1003">Cell membrane</keyword>
<protein>
    <recommendedName>
        <fullName evidence="12">Undecaprenyl-phosphate alpha-N-acetylglucosaminyl 1-phosphate transferase</fullName>
        <ecNumber evidence="12">2.7.8.33</ecNumber>
    </recommendedName>
    <alternativeName>
        <fullName evidence="12">UDP-GlcNAc:undecaprenyl-phosphate GlcNAc-1-phosphate transferase</fullName>
    </alternativeName>
    <alternativeName>
        <fullName evidence="12">Undecaprenyl-phosphate GlcNAc-1-phosphate transferase</fullName>
    </alternativeName>
</protein>